<dbReference type="PROSITE" id="PS50850">
    <property type="entry name" value="MFS"/>
    <property type="match status" value="1"/>
</dbReference>
<evidence type="ECO:0000259" key="8">
    <source>
        <dbReference type="PROSITE" id="PS50850"/>
    </source>
</evidence>
<comment type="caution">
    <text evidence="9">The sequence shown here is derived from an EMBL/GenBank/DDBJ whole genome shotgun (WGS) entry which is preliminary data.</text>
</comment>
<keyword evidence="5 7" id="KW-0472">Membrane</keyword>
<dbReference type="InterPro" id="IPR020846">
    <property type="entry name" value="MFS_dom"/>
</dbReference>
<evidence type="ECO:0000256" key="1">
    <source>
        <dbReference type="ARBA" id="ARBA00004651"/>
    </source>
</evidence>
<keyword evidence="3 7" id="KW-0812">Transmembrane</keyword>
<feature type="transmembrane region" description="Helical" evidence="7">
    <location>
        <begin position="281"/>
        <end position="300"/>
    </location>
</feature>
<keyword evidence="2" id="KW-0813">Transport</keyword>
<dbReference type="Proteomes" id="UP001556631">
    <property type="component" value="Unassembled WGS sequence"/>
</dbReference>
<dbReference type="SUPFAM" id="SSF103473">
    <property type="entry name" value="MFS general substrate transporter"/>
    <property type="match status" value="1"/>
</dbReference>
<dbReference type="RefSeq" id="WP_367993571.1">
    <property type="nucleotide sequence ID" value="NZ_JBFPJR010000013.1"/>
</dbReference>
<evidence type="ECO:0000256" key="2">
    <source>
        <dbReference type="ARBA" id="ARBA00022448"/>
    </source>
</evidence>
<dbReference type="InterPro" id="IPR011701">
    <property type="entry name" value="MFS"/>
</dbReference>
<protein>
    <submittedName>
        <fullName evidence="9">MFS transporter</fullName>
    </submittedName>
</protein>
<evidence type="ECO:0000313" key="9">
    <source>
        <dbReference type="EMBL" id="MEX0427822.1"/>
    </source>
</evidence>
<evidence type="ECO:0000256" key="6">
    <source>
        <dbReference type="SAM" id="MobiDB-lite"/>
    </source>
</evidence>
<evidence type="ECO:0000256" key="5">
    <source>
        <dbReference type="ARBA" id="ARBA00023136"/>
    </source>
</evidence>
<feature type="transmembrane region" description="Helical" evidence="7">
    <location>
        <begin position="178"/>
        <end position="197"/>
    </location>
</feature>
<reference evidence="9 10" key="1">
    <citation type="submission" date="2024-07" db="EMBL/GenBank/DDBJ databases">
        <authorList>
            <person name="Lee S."/>
            <person name="Kang M."/>
        </authorList>
    </citation>
    <scope>NUCLEOTIDE SEQUENCE [LARGE SCALE GENOMIC DNA]</scope>
    <source>
        <strain evidence="9 10">DS6</strain>
    </source>
</reference>
<feature type="transmembrane region" description="Helical" evidence="7">
    <location>
        <begin position="21"/>
        <end position="39"/>
    </location>
</feature>
<sequence length="463" mass="49664">MALDVLWKRDLARYPAPAHRWLLLIVTTLITVALYYDFYVLGSASTLVITEFHWSLDKYIYLGAIASLIGAVSAFAGGLGDRLGRANLLILSSALSVVCAFLMAHAHDGNYFIALYCLLGLFEGFALVMSATLMRDFSPRVGRGVAMAMWTIGPVGGSYIASKVAGHMLAGGHGWRDLYTVAAVSALVVWAVSAVLLRDLAPQLRNEIVVEADRNELEVSTGSGTPSGRLTLADRFPVRLVIPCLGVSLYLLIYYAAVSLFPLYLESMFGFTLSTANDMMSLFWLVNVLAALMWGGLSDWLRVRKPFIAAGAVMMFAATLVFTLVLGHHVSQAAMTVILVVMGAVVACGFSPWLAAISETAEDIDPSRVAAGMAIFGTVQRLVLMVVSAVMPHVVGTESGWRTWWVVSLIGIVVYLPTIPLLSGRWKARQVATSTVEADLGGLVPGPRTGEAATETAPTGELA</sequence>
<dbReference type="Pfam" id="PF07690">
    <property type="entry name" value="MFS_1"/>
    <property type="match status" value="1"/>
</dbReference>
<feature type="transmembrane region" description="Helical" evidence="7">
    <location>
        <begin position="59"/>
        <end position="79"/>
    </location>
</feature>
<keyword evidence="10" id="KW-1185">Reference proteome</keyword>
<evidence type="ECO:0000313" key="10">
    <source>
        <dbReference type="Proteomes" id="UP001556631"/>
    </source>
</evidence>
<feature type="region of interest" description="Disordered" evidence="6">
    <location>
        <begin position="442"/>
        <end position="463"/>
    </location>
</feature>
<evidence type="ECO:0000256" key="3">
    <source>
        <dbReference type="ARBA" id="ARBA00022692"/>
    </source>
</evidence>
<feature type="transmembrane region" description="Helical" evidence="7">
    <location>
        <begin position="86"/>
        <end position="105"/>
    </location>
</feature>
<feature type="transmembrane region" description="Helical" evidence="7">
    <location>
        <begin position="369"/>
        <end position="391"/>
    </location>
</feature>
<dbReference type="Gene3D" id="1.20.1250.20">
    <property type="entry name" value="MFS general substrate transporter like domains"/>
    <property type="match status" value="2"/>
</dbReference>
<feature type="transmembrane region" description="Helical" evidence="7">
    <location>
        <begin position="307"/>
        <end position="327"/>
    </location>
</feature>
<keyword evidence="4 7" id="KW-1133">Transmembrane helix</keyword>
<name>A0ABV3SY08_9ACTN</name>
<feature type="transmembrane region" description="Helical" evidence="7">
    <location>
        <begin position="111"/>
        <end position="133"/>
    </location>
</feature>
<feature type="compositionally biased region" description="Low complexity" evidence="6">
    <location>
        <begin position="446"/>
        <end position="463"/>
    </location>
</feature>
<accession>A0ABV3SY08</accession>
<dbReference type="CDD" id="cd06174">
    <property type="entry name" value="MFS"/>
    <property type="match status" value="1"/>
</dbReference>
<feature type="transmembrane region" description="Helical" evidence="7">
    <location>
        <begin position="145"/>
        <end position="166"/>
    </location>
</feature>
<gene>
    <name evidence="9" type="ORF">AB3X52_09340</name>
</gene>
<feature type="transmembrane region" description="Helical" evidence="7">
    <location>
        <begin position="403"/>
        <end position="422"/>
    </location>
</feature>
<feature type="transmembrane region" description="Helical" evidence="7">
    <location>
        <begin position="240"/>
        <end position="261"/>
    </location>
</feature>
<evidence type="ECO:0000256" key="7">
    <source>
        <dbReference type="SAM" id="Phobius"/>
    </source>
</evidence>
<comment type="subcellular location">
    <subcellularLocation>
        <location evidence="1">Cell membrane</location>
        <topology evidence="1">Multi-pass membrane protein</topology>
    </subcellularLocation>
</comment>
<feature type="transmembrane region" description="Helical" evidence="7">
    <location>
        <begin position="333"/>
        <end position="357"/>
    </location>
</feature>
<organism evidence="9 10">
    <name type="scientific">Nocardioides eburneus</name>
    <dbReference type="NCBI Taxonomy" id="3231482"/>
    <lineage>
        <taxon>Bacteria</taxon>
        <taxon>Bacillati</taxon>
        <taxon>Actinomycetota</taxon>
        <taxon>Actinomycetes</taxon>
        <taxon>Propionibacteriales</taxon>
        <taxon>Nocardioidaceae</taxon>
        <taxon>Nocardioides</taxon>
    </lineage>
</organism>
<feature type="domain" description="Major facilitator superfamily (MFS) profile" evidence="8">
    <location>
        <begin position="23"/>
        <end position="426"/>
    </location>
</feature>
<proteinExistence type="predicted"/>
<dbReference type="InterPro" id="IPR036259">
    <property type="entry name" value="MFS_trans_sf"/>
</dbReference>
<dbReference type="EMBL" id="JBFPJR010000013">
    <property type="protein sequence ID" value="MEX0427822.1"/>
    <property type="molecule type" value="Genomic_DNA"/>
</dbReference>
<dbReference type="PANTHER" id="PTHR23502">
    <property type="entry name" value="MAJOR FACILITATOR SUPERFAMILY"/>
    <property type="match status" value="1"/>
</dbReference>
<evidence type="ECO:0000256" key="4">
    <source>
        <dbReference type="ARBA" id="ARBA00022989"/>
    </source>
</evidence>
<dbReference type="PANTHER" id="PTHR23502:SF132">
    <property type="entry name" value="POLYAMINE TRANSPORTER 2-RELATED"/>
    <property type="match status" value="1"/>
</dbReference>